<protein>
    <recommendedName>
        <fullName evidence="3">KTSC domain-containing protein</fullName>
    </recommendedName>
</protein>
<evidence type="ECO:0000313" key="2">
    <source>
        <dbReference type="Proteomes" id="UP001142592"/>
    </source>
</evidence>
<reference evidence="1" key="1">
    <citation type="submission" date="2022-11" db="EMBL/GenBank/DDBJ databases">
        <authorList>
            <person name="Graham C."/>
            <person name="Newman J.D."/>
        </authorList>
    </citation>
    <scope>NUCLEOTIDE SEQUENCE</scope>
    <source>
        <strain evidence="1">DSM 19486</strain>
    </source>
</reference>
<sequence>MERYLNHSGSSGVAAYQIGEDYIWVQFTSGSIYEYTYSSAGTRNIEEMKSLANSGSGLNSFIMKNVRNKYSRKIQ</sequence>
<comment type="caution">
    <text evidence="1">The sequence shown here is derived from an EMBL/GenBank/DDBJ whole genome shotgun (WGS) entry which is preliminary data.</text>
</comment>
<evidence type="ECO:0000313" key="1">
    <source>
        <dbReference type="EMBL" id="MCX3264206.1"/>
    </source>
</evidence>
<dbReference type="Proteomes" id="UP001142592">
    <property type="component" value="Unassembled WGS sequence"/>
</dbReference>
<gene>
    <name evidence="1" type="ORF">OQZ29_05580</name>
</gene>
<proteinExistence type="predicted"/>
<dbReference type="RefSeq" id="WP_010599244.1">
    <property type="nucleotide sequence ID" value="NZ_JAPJUH010000002.1"/>
</dbReference>
<accession>A0A9X3I7Z1</accession>
<dbReference type="EMBL" id="JAPJUH010000002">
    <property type="protein sequence ID" value="MCX3264206.1"/>
    <property type="molecule type" value="Genomic_DNA"/>
</dbReference>
<keyword evidence="2" id="KW-1185">Reference proteome</keyword>
<dbReference type="AlphaFoldDB" id="A0A9X3I7Z1"/>
<evidence type="ECO:0008006" key="3">
    <source>
        <dbReference type="Google" id="ProtNLM"/>
    </source>
</evidence>
<name>A0A9X3I7Z1_9SPHI</name>
<organism evidence="1 2">
    <name type="scientific">Pedobacter agri</name>
    <dbReference type="NCBI Taxonomy" id="454586"/>
    <lineage>
        <taxon>Bacteria</taxon>
        <taxon>Pseudomonadati</taxon>
        <taxon>Bacteroidota</taxon>
        <taxon>Sphingobacteriia</taxon>
        <taxon>Sphingobacteriales</taxon>
        <taxon>Sphingobacteriaceae</taxon>
        <taxon>Pedobacter</taxon>
    </lineage>
</organism>